<evidence type="ECO:0000256" key="3">
    <source>
        <dbReference type="ARBA" id="ARBA00022989"/>
    </source>
</evidence>
<dbReference type="GO" id="GO:0016020">
    <property type="term" value="C:membrane"/>
    <property type="evidence" value="ECO:0007669"/>
    <property type="project" value="UniProtKB-SubCell"/>
</dbReference>
<feature type="transmembrane region" description="Helical" evidence="5">
    <location>
        <begin position="129"/>
        <end position="160"/>
    </location>
</feature>
<dbReference type="AlphaFoldDB" id="A0A0W7VKC5"/>
<dbReference type="PIRSF" id="PIRSF006060">
    <property type="entry name" value="AA_transporter"/>
    <property type="match status" value="1"/>
</dbReference>
<keyword evidence="4 5" id="KW-0472">Membrane</keyword>
<dbReference type="Proteomes" id="UP000054821">
    <property type="component" value="Unassembled WGS sequence"/>
</dbReference>
<evidence type="ECO:0000313" key="8">
    <source>
        <dbReference type="Proteomes" id="UP000054821"/>
    </source>
</evidence>
<dbReference type="InterPro" id="IPR002293">
    <property type="entry name" value="AA/rel_permease1"/>
</dbReference>
<keyword evidence="3 5" id="KW-1133">Transmembrane helix</keyword>
<feature type="transmembrane region" description="Helical" evidence="5">
    <location>
        <begin position="172"/>
        <end position="191"/>
    </location>
</feature>
<reference evidence="7 8" key="1">
    <citation type="journal article" date="2016" name="Genome Announc.">
        <title>Draft Whole-Genome Sequence of Trichoderma gamsii T6085, a Promising Biocontrol Agent of Fusarium Head Blight on Wheat.</title>
        <authorList>
            <person name="Baroncelli R."/>
            <person name="Zapparata A."/>
            <person name="Piaggeschi G."/>
            <person name="Sarrocco S."/>
            <person name="Vannacci G."/>
        </authorList>
    </citation>
    <scope>NUCLEOTIDE SEQUENCE [LARGE SCALE GENOMIC DNA]</scope>
    <source>
        <strain evidence="7 8">T6085</strain>
    </source>
</reference>
<evidence type="ECO:0000256" key="4">
    <source>
        <dbReference type="ARBA" id="ARBA00023136"/>
    </source>
</evidence>
<evidence type="ECO:0008006" key="10">
    <source>
        <dbReference type="Google" id="ProtNLM"/>
    </source>
</evidence>
<reference evidence="6 9" key="2">
    <citation type="submission" date="2017-02" db="EMBL/GenBank/DDBJ databases">
        <title>Genomes of Trichoderma spp. with biocontrol activity.</title>
        <authorList>
            <person name="Gardiner D."/>
            <person name="Kazan K."/>
            <person name="Vos C."/>
            <person name="Harvey P."/>
        </authorList>
    </citation>
    <scope>NUCLEOTIDE SEQUENCE [LARGE SCALE GENOMIC DNA]</scope>
    <source>
        <strain evidence="6 9">A5MH</strain>
    </source>
</reference>
<feature type="transmembrane region" description="Helical" evidence="5">
    <location>
        <begin position="278"/>
        <end position="301"/>
    </location>
</feature>
<dbReference type="Gene3D" id="1.20.1740.10">
    <property type="entry name" value="Amino acid/polyamine transporter I"/>
    <property type="match status" value="1"/>
</dbReference>
<dbReference type="GeneID" id="29986891"/>
<feature type="transmembrane region" description="Helical" evidence="5">
    <location>
        <begin position="86"/>
        <end position="108"/>
    </location>
</feature>
<dbReference type="STRING" id="398673.A0A0W7VKC5"/>
<dbReference type="EMBL" id="MTYH01000026">
    <property type="protein sequence ID" value="PNP45082.1"/>
    <property type="molecule type" value="Genomic_DNA"/>
</dbReference>
<dbReference type="InterPro" id="IPR050598">
    <property type="entry name" value="AminoAcid_Transporter"/>
</dbReference>
<comment type="subcellular location">
    <subcellularLocation>
        <location evidence="1">Membrane</location>
        <topology evidence="1">Multi-pass membrane protein</topology>
    </subcellularLocation>
</comment>
<dbReference type="GO" id="GO:0015179">
    <property type="term" value="F:L-amino acid transmembrane transporter activity"/>
    <property type="evidence" value="ECO:0007669"/>
    <property type="project" value="TreeGrafter"/>
</dbReference>
<dbReference type="Proteomes" id="UP000236546">
    <property type="component" value="Unassembled WGS sequence"/>
</dbReference>
<dbReference type="PANTHER" id="PTHR11785:SF382">
    <property type="entry name" value="LOW-AFFINITY METHIONINE PERMEASE"/>
    <property type="match status" value="1"/>
</dbReference>
<evidence type="ECO:0000256" key="1">
    <source>
        <dbReference type="ARBA" id="ARBA00004141"/>
    </source>
</evidence>
<reference evidence="7" key="3">
    <citation type="submission" date="2017-08" db="EMBL/GenBank/DDBJ databases">
        <title>Trichoderma gamsii strain T6085, whole genome shotgun sequencing project.</title>
        <authorList>
            <person name="Baroncelli R."/>
        </authorList>
    </citation>
    <scope>NUCLEOTIDE SEQUENCE</scope>
    <source>
        <strain evidence="7">T6085</strain>
    </source>
</reference>
<evidence type="ECO:0000256" key="5">
    <source>
        <dbReference type="SAM" id="Phobius"/>
    </source>
</evidence>
<organism evidence="7 8">
    <name type="scientific">Trichoderma gamsii</name>
    <dbReference type="NCBI Taxonomy" id="398673"/>
    <lineage>
        <taxon>Eukaryota</taxon>
        <taxon>Fungi</taxon>
        <taxon>Dikarya</taxon>
        <taxon>Ascomycota</taxon>
        <taxon>Pezizomycotina</taxon>
        <taxon>Sordariomycetes</taxon>
        <taxon>Hypocreomycetidae</taxon>
        <taxon>Hypocreales</taxon>
        <taxon>Hypocreaceae</taxon>
        <taxon>Trichoderma</taxon>
    </lineage>
</organism>
<keyword evidence="2 5" id="KW-0812">Transmembrane</keyword>
<evidence type="ECO:0000313" key="9">
    <source>
        <dbReference type="Proteomes" id="UP000236546"/>
    </source>
</evidence>
<feature type="transmembrane region" description="Helical" evidence="5">
    <location>
        <begin position="245"/>
        <end position="266"/>
    </location>
</feature>
<dbReference type="OrthoDB" id="5982228at2759"/>
<dbReference type="PANTHER" id="PTHR11785">
    <property type="entry name" value="AMINO ACID TRANSPORTER"/>
    <property type="match status" value="1"/>
</dbReference>
<dbReference type="Pfam" id="PF13520">
    <property type="entry name" value="AA_permease_2"/>
    <property type="match status" value="1"/>
</dbReference>
<comment type="caution">
    <text evidence="7">The sequence shown here is derived from an EMBL/GenBank/DDBJ whole genome shotgun (WGS) entry which is preliminary data.</text>
</comment>
<gene>
    <name evidence="7" type="ORF">TGAM01_v206814</name>
    <name evidence="6" type="ORF">TGAMA5MH_03132</name>
</gene>
<dbReference type="RefSeq" id="XP_018659898.1">
    <property type="nucleotide sequence ID" value="XM_018806808.1"/>
</dbReference>
<evidence type="ECO:0000313" key="6">
    <source>
        <dbReference type="EMBL" id="PNP45082.1"/>
    </source>
</evidence>
<evidence type="ECO:0000313" key="7">
    <source>
        <dbReference type="EMBL" id="PON24482.1"/>
    </source>
</evidence>
<feature type="transmembrane region" description="Helical" evidence="5">
    <location>
        <begin position="203"/>
        <end position="225"/>
    </location>
</feature>
<protein>
    <recommendedName>
        <fullName evidence="10">High affinity methionine permease</fullName>
    </recommendedName>
</protein>
<sequence length="529" mass="57018">MATSDSPAHSKNEAVFGSNENDTRYEAEFKEEVGGLTFDQYLAGGLGRHLGIFSTTSLIIGRIIGTGIFSTPSSIINGVGSLGASMFLWVLGLLLSISGLCVWLEFACMIPRSGGEKVYLEAAYRRPKMLITTVFAVQAIALGFTASGCIVFASNILVAANHTVTEWAERGIAIGVIVSVTLIHTFIPKLGVHGMNFFTILKLVLLLFIVITGWVVLGGGVSRVPDPHASFRDAFAGSAKSGNPYATALFKVLNSFAGWSNAMYVLNEVKDPVRTIKIAGPLGLSTCGVLYILANVAYFSAATPKEIAASGTTVASFFMGKVFGTSAQRALSVLVALSAYGNVLTVTFAQSRVNQELAKEGVIPLPRFWASSWPFGSPSAGLILHFIPSFIVIVAIPFGDAYSFILDVEGYPGAVINFLVVAGLFYLRWKEPNAPRPFKVWLPVAVFFMAGQAFQLVAPFLRPPGGKGDTSLPYWLYAVVGISVLAASVVYWLVWWVLMPKLGGFTWEPRNEPLKDGTNVIVYHRRSKK</sequence>
<proteinExistence type="predicted"/>
<feature type="transmembrane region" description="Helical" evidence="5">
    <location>
        <begin position="474"/>
        <end position="498"/>
    </location>
</feature>
<feature type="transmembrane region" description="Helical" evidence="5">
    <location>
        <begin position="382"/>
        <end position="405"/>
    </location>
</feature>
<feature type="transmembrane region" description="Helical" evidence="5">
    <location>
        <begin position="441"/>
        <end position="462"/>
    </location>
</feature>
<dbReference type="EMBL" id="JPDN02000023">
    <property type="protein sequence ID" value="PON24482.1"/>
    <property type="molecule type" value="Genomic_DNA"/>
</dbReference>
<accession>A0A0W7VKC5</accession>
<evidence type="ECO:0000256" key="2">
    <source>
        <dbReference type="ARBA" id="ARBA00022692"/>
    </source>
</evidence>
<name>A0A0W7VKC5_9HYPO</name>
<feature type="transmembrane region" description="Helical" evidence="5">
    <location>
        <begin position="411"/>
        <end position="429"/>
    </location>
</feature>
<dbReference type="FunFam" id="1.20.1740.10:FF:000025">
    <property type="entry name" value="High-affinity methionine permease"/>
    <property type="match status" value="1"/>
</dbReference>
<keyword evidence="8" id="KW-1185">Reference proteome</keyword>